<gene>
    <name evidence="2" type="ORF">ACFQGB_08460</name>
</gene>
<evidence type="ECO:0000313" key="3">
    <source>
        <dbReference type="Proteomes" id="UP001596395"/>
    </source>
</evidence>
<dbReference type="RefSeq" id="WP_336349875.1">
    <property type="nucleotide sequence ID" value="NZ_JAZAQL010000002.1"/>
</dbReference>
<dbReference type="Pfam" id="PF13412">
    <property type="entry name" value="HTH_24"/>
    <property type="match status" value="1"/>
</dbReference>
<dbReference type="Proteomes" id="UP001596395">
    <property type="component" value="Unassembled WGS sequence"/>
</dbReference>
<sequence length="123" mass="13326">MRLRRPTDFLILEALQAHGRNVATNLADHTGKSRKNINSRLPVLADYGLVDKIGPATRSGLYELTKKGKVALMYQDKYDEVEDFGELVEGPHAADGPSAADAGAGAEAAMVRGENEDELDDDE</sequence>
<dbReference type="AlphaFoldDB" id="A0ABD5VGQ3"/>
<dbReference type="InterPro" id="IPR036390">
    <property type="entry name" value="WH_DNA-bd_sf"/>
</dbReference>
<dbReference type="EMBL" id="JBHSXN010000002">
    <property type="protein sequence ID" value="MFC6952893.1"/>
    <property type="molecule type" value="Genomic_DNA"/>
</dbReference>
<name>A0ABD5VGQ3_9EURY</name>
<dbReference type="InterPro" id="IPR036388">
    <property type="entry name" value="WH-like_DNA-bd_sf"/>
</dbReference>
<proteinExistence type="predicted"/>
<evidence type="ECO:0000256" key="1">
    <source>
        <dbReference type="SAM" id="MobiDB-lite"/>
    </source>
</evidence>
<protein>
    <submittedName>
        <fullName evidence="2">Winged helix-turn-helix domain-containing protein</fullName>
    </submittedName>
</protein>
<dbReference type="InterPro" id="IPR011991">
    <property type="entry name" value="ArsR-like_HTH"/>
</dbReference>
<feature type="region of interest" description="Disordered" evidence="1">
    <location>
        <begin position="88"/>
        <end position="123"/>
    </location>
</feature>
<dbReference type="CDD" id="cd00090">
    <property type="entry name" value="HTH_ARSR"/>
    <property type="match status" value="1"/>
</dbReference>
<keyword evidence="3" id="KW-1185">Reference proteome</keyword>
<dbReference type="Gene3D" id="1.10.10.10">
    <property type="entry name" value="Winged helix-like DNA-binding domain superfamily/Winged helix DNA-binding domain"/>
    <property type="match status" value="1"/>
</dbReference>
<reference evidence="2 3" key="1">
    <citation type="journal article" date="2019" name="Int. J. Syst. Evol. Microbiol.">
        <title>The Global Catalogue of Microorganisms (GCM) 10K type strain sequencing project: providing services to taxonomists for standard genome sequencing and annotation.</title>
        <authorList>
            <consortium name="The Broad Institute Genomics Platform"/>
            <consortium name="The Broad Institute Genome Sequencing Center for Infectious Disease"/>
            <person name="Wu L."/>
            <person name="Ma J."/>
        </authorList>
    </citation>
    <scope>NUCLEOTIDE SEQUENCE [LARGE SCALE GENOMIC DNA]</scope>
    <source>
        <strain evidence="2 3">GX26</strain>
    </source>
</reference>
<organism evidence="2 3">
    <name type="scientific">Halorubellus litoreus</name>
    <dbReference type="NCBI Taxonomy" id="755308"/>
    <lineage>
        <taxon>Archaea</taxon>
        <taxon>Methanobacteriati</taxon>
        <taxon>Methanobacteriota</taxon>
        <taxon>Stenosarchaea group</taxon>
        <taxon>Halobacteria</taxon>
        <taxon>Halobacteriales</taxon>
        <taxon>Halorubellaceae</taxon>
        <taxon>Halorubellus</taxon>
    </lineage>
</organism>
<evidence type="ECO:0000313" key="2">
    <source>
        <dbReference type="EMBL" id="MFC6952893.1"/>
    </source>
</evidence>
<accession>A0ABD5VGQ3</accession>
<dbReference type="SUPFAM" id="SSF46785">
    <property type="entry name" value="Winged helix' DNA-binding domain"/>
    <property type="match status" value="1"/>
</dbReference>
<feature type="compositionally biased region" description="Low complexity" evidence="1">
    <location>
        <begin position="90"/>
        <end position="109"/>
    </location>
</feature>
<comment type="caution">
    <text evidence="2">The sequence shown here is derived from an EMBL/GenBank/DDBJ whole genome shotgun (WGS) entry which is preliminary data.</text>
</comment>